<dbReference type="EMBL" id="LGRV01000003">
    <property type="protein sequence ID" value="KOS69688.1"/>
    <property type="molecule type" value="Genomic_DNA"/>
</dbReference>
<gene>
    <name evidence="2" type="ORF">AEA09_14625</name>
</gene>
<protein>
    <recommendedName>
        <fullName evidence="1">Glyoxalase-like domain-containing protein</fullName>
    </recommendedName>
</protein>
<dbReference type="RefSeq" id="WP_053584561.1">
    <property type="nucleotide sequence ID" value="NZ_LGRV01000003.1"/>
</dbReference>
<comment type="caution">
    <text evidence="2">The sequence shown here is derived from an EMBL/GenBank/DDBJ whole genome shotgun (WGS) entry which is preliminary data.</text>
</comment>
<evidence type="ECO:0000259" key="1">
    <source>
        <dbReference type="Pfam" id="PF13468"/>
    </source>
</evidence>
<feature type="domain" description="Glyoxalase-like" evidence="1">
    <location>
        <begin position="3"/>
        <end position="173"/>
    </location>
</feature>
<dbReference type="Proteomes" id="UP000050668">
    <property type="component" value="Unassembled WGS sequence"/>
</dbReference>
<proteinExistence type="predicted"/>
<accession>A0ABR5K459</accession>
<keyword evidence="3" id="KW-1185">Reference proteome</keyword>
<reference evidence="3" key="1">
    <citation type="submission" date="2015-07" db="EMBL/GenBank/DDBJ databases">
        <title>Fjat-14205 dsm 2895.</title>
        <authorList>
            <person name="Liu B."/>
            <person name="Wang J."/>
            <person name="Zhu Y."/>
            <person name="Liu G."/>
            <person name="Chen Q."/>
            <person name="Chen Z."/>
            <person name="Lan J."/>
            <person name="Che J."/>
            <person name="Ge C."/>
            <person name="Shi H."/>
            <person name="Pan Z."/>
            <person name="Liu X."/>
        </authorList>
    </citation>
    <scope>NUCLEOTIDE SEQUENCE [LARGE SCALE GENOMIC DNA]</scope>
    <source>
        <strain evidence="3">DSM 25560</strain>
    </source>
</reference>
<evidence type="ECO:0000313" key="2">
    <source>
        <dbReference type="EMBL" id="KOS69688.1"/>
    </source>
</evidence>
<organism evidence="2 3">
    <name type="scientific">Lysinibacillus contaminans</name>
    <dbReference type="NCBI Taxonomy" id="1293441"/>
    <lineage>
        <taxon>Bacteria</taxon>
        <taxon>Bacillati</taxon>
        <taxon>Bacillota</taxon>
        <taxon>Bacilli</taxon>
        <taxon>Bacillales</taxon>
        <taxon>Bacillaceae</taxon>
        <taxon>Lysinibacillus</taxon>
    </lineage>
</organism>
<evidence type="ECO:0000313" key="3">
    <source>
        <dbReference type="Proteomes" id="UP000050668"/>
    </source>
</evidence>
<sequence length="252" mass="29782">MKIDHLVVNVDRSVHEDKDIIEKIHSIGLPYNPKKGKGTKGFKVSNIWIGNEYFEFVRIKTKGGGGWLKDWTTKYLDGHRGLIGFCLEVTDIDESYQKLLHQNIDVAPPKPLEFRWFFNLLKKTMPWRNLYLPEFQGVPFQFFLQQLDDEKTKNYMKKYMVPNSLDNEISGISEVMIYGELTKEDKKILNALFKNYEDKDDILTIYLEKQRIRFIKSDQYKVEVILTCDNRNYANKLVNIDNLQIKNWNDSL</sequence>
<dbReference type="Pfam" id="PF13468">
    <property type="entry name" value="Glyoxalase_3"/>
    <property type="match status" value="1"/>
</dbReference>
<dbReference type="InterPro" id="IPR025870">
    <property type="entry name" value="Glyoxalase-like_dom"/>
</dbReference>
<name>A0ABR5K459_9BACI</name>